<keyword evidence="2" id="KW-1185">Reference proteome</keyword>
<organism evidence="1 2">
    <name type="scientific">Pleurodeles waltl</name>
    <name type="common">Iberian ribbed newt</name>
    <dbReference type="NCBI Taxonomy" id="8319"/>
    <lineage>
        <taxon>Eukaryota</taxon>
        <taxon>Metazoa</taxon>
        <taxon>Chordata</taxon>
        <taxon>Craniata</taxon>
        <taxon>Vertebrata</taxon>
        <taxon>Euteleostomi</taxon>
        <taxon>Amphibia</taxon>
        <taxon>Batrachia</taxon>
        <taxon>Caudata</taxon>
        <taxon>Salamandroidea</taxon>
        <taxon>Salamandridae</taxon>
        <taxon>Pleurodelinae</taxon>
        <taxon>Pleurodeles</taxon>
    </lineage>
</organism>
<name>A0AAV7V0V1_PLEWA</name>
<evidence type="ECO:0000313" key="2">
    <source>
        <dbReference type="Proteomes" id="UP001066276"/>
    </source>
</evidence>
<evidence type="ECO:0000313" key="1">
    <source>
        <dbReference type="EMBL" id="KAJ1195010.1"/>
    </source>
</evidence>
<dbReference type="AlphaFoldDB" id="A0AAV7V0V1"/>
<comment type="caution">
    <text evidence="1">The sequence shown here is derived from an EMBL/GenBank/DDBJ whole genome shotgun (WGS) entry which is preliminary data.</text>
</comment>
<gene>
    <name evidence="1" type="ORF">NDU88_004293</name>
</gene>
<proteinExistence type="predicted"/>
<dbReference type="Proteomes" id="UP001066276">
    <property type="component" value="Chromosome 2_2"/>
</dbReference>
<dbReference type="EMBL" id="JANPWB010000004">
    <property type="protein sequence ID" value="KAJ1195010.1"/>
    <property type="molecule type" value="Genomic_DNA"/>
</dbReference>
<accession>A0AAV7V0V1</accession>
<reference evidence="1" key="1">
    <citation type="journal article" date="2022" name="bioRxiv">
        <title>Sequencing and chromosome-scale assembly of the giantPleurodeles waltlgenome.</title>
        <authorList>
            <person name="Brown T."/>
            <person name="Elewa A."/>
            <person name="Iarovenko S."/>
            <person name="Subramanian E."/>
            <person name="Araus A.J."/>
            <person name="Petzold A."/>
            <person name="Susuki M."/>
            <person name="Suzuki K.-i.T."/>
            <person name="Hayashi T."/>
            <person name="Toyoda A."/>
            <person name="Oliveira C."/>
            <person name="Osipova E."/>
            <person name="Leigh N.D."/>
            <person name="Simon A."/>
            <person name="Yun M.H."/>
        </authorList>
    </citation>
    <scope>NUCLEOTIDE SEQUENCE</scope>
    <source>
        <strain evidence="1">20211129_DDA</strain>
        <tissue evidence="1">Liver</tissue>
    </source>
</reference>
<protein>
    <submittedName>
        <fullName evidence="1">Uncharacterized protein</fullName>
    </submittedName>
</protein>
<sequence length="286" mass="31047">MNWPYRGFKYGKTGTSLPLCAMLCCIYKDAHVLYKDAQVKMEDFKYHNALGLDESLASHMGQFQLGCRQPNVADFWLNSLPRSPCSFVDLRQCRMGAGGYVSVRAVIGRVGLTGSHDGLGNNQSTEMTGTLGHVVYSLDASRARSCDTQEGRDCSSPSSWATRSTVSCLFIIVHAVVINCSVLVSKELARLLPPGGPAPLQLRGAPWFLHIDGERLVQVGGACTTAAQHCGEPALLREACTGAAGCGSLFLASSEYLEATMAGRALHRLLHSEDQLAHLWHHREEP</sequence>